<evidence type="ECO:0000313" key="3">
    <source>
        <dbReference type="Proteomes" id="UP000701801"/>
    </source>
</evidence>
<dbReference type="InterPro" id="IPR021842">
    <property type="entry name" value="DUF3435"/>
</dbReference>
<reference evidence="2" key="1">
    <citation type="submission" date="2021-07" db="EMBL/GenBank/DDBJ databases">
        <authorList>
            <person name="Durling M."/>
        </authorList>
    </citation>
    <scope>NUCLEOTIDE SEQUENCE</scope>
</reference>
<comment type="caution">
    <text evidence="2">The sequence shown here is derived from an EMBL/GenBank/DDBJ whole genome shotgun (WGS) entry which is preliminary data.</text>
</comment>
<dbReference type="Pfam" id="PF11917">
    <property type="entry name" value="DUF3435"/>
    <property type="match status" value="1"/>
</dbReference>
<dbReference type="PANTHER" id="PTHR37535">
    <property type="entry name" value="FLUG DOMAIN PROTEIN"/>
    <property type="match status" value="1"/>
</dbReference>
<dbReference type="EMBL" id="CAJVRM010000673">
    <property type="protein sequence ID" value="CAG8982670.1"/>
    <property type="molecule type" value="Genomic_DNA"/>
</dbReference>
<gene>
    <name evidence="2" type="ORF">HYALB_00006068</name>
</gene>
<organism evidence="2 3">
    <name type="scientific">Hymenoscyphus albidus</name>
    <dbReference type="NCBI Taxonomy" id="595503"/>
    <lineage>
        <taxon>Eukaryota</taxon>
        <taxon>Fungi</taxon>
        <taxon>Dikarya</taxon>
        <taxon>Ascomycota</taxon>
        <taxon>Pezizomycotina</taxon>
        <taxon>Leotiomycetes</taxon>
        <taxon>Helotiales</taxon>
        <taxon>Helotiaceae</taxon>
        <taxon>Hymenoscyphus</taxon>
    </lineage>
</organism>
<feature type="compositionally biased region" description="Acidic residues" evidence="1">
    <location>
        <begin position="23"/>
        <end position="36"/>
    </location>
</feature>
<evidence type="ECO:0000313" key="2">
    <source>
        <dbReference type="EMBL" id="CAG8982670.1"/>
    </source>
</evidence>
<dbReference type="AlphaFoldDB" id="A0A9N9LWR1"/>
<feature type="compositionally biased region" description="Acidic residues" evidence="1">
    <location>
        <begin position="49"/>
        <end position="58"/>
    </location>
</feature>
<keyword evidence="3" id="KW-1185">Reference proteome</keyword>
<sequence length="559" mass="64698">MPQQHYEEGYQSSDDETRSVADTEADSLFDSCDDEPDVTKFSNPTSVADEPDSDTEDDASLFEDEVRHPPEYYLAAAAKLDVRRLRSRRYSPRTQDRLDWVREQHDCYCTFIRQDTAQCFNTVSAEFLHGFFSWVCDQRRGKGGRRRPGIKHTSSLGTFWRWYQLVYKCETGRKIDDMVQRQGQDVIRLVAEEKMLANTKRESATMYVEDLAEFARVLLATTKMTFEIGWLRIQLILFCQLAGITGNRPEVIVNLCFRHFKLNLIRDPNGSRPRLFIELTAQYTKTYLGLKDANTFPIPEIIFDPTLVLSPHVFLLGMLFKVQAFKSPSITSPEKLYSLEVLDRLKEQALPLKEELDENFIFSHVGFSTLPDEDRCQITGFAAVTGPYKLRDGAAKALNESPDVSESLQNLILQHSSIDTFLKHYLDRRITADVAKIYRGMNPEKDLMRFACSMSRSIDPRRPWKLTTEQSTSVNRLPCIVKLVKRTKTFPEAPLNSRSKEKHQKACRRVINEKQRQRRKLLVQIVDRFKKEQPVIDSERQLSGKVVHEETREALQRSD</sequence>
<dbReference type="PANTHER" id="PTHR37535:SF2">
    <property type="entry name" value="FINGER DOMAIN PROTEIN, PUTATIVE (AFU_ORTHOLOGUE AFUA_6G09300)-RELATED"/>
    <property type="match status" value="1"/>
</dbReference>
<dbReference type="Proteomes" id="UP000701801">
    <property type="component" value="Unassembled WGS sequence"/>
</dbReference>
<name>A0A9N9LWR1_9HELO</name>
<accession>A0A9N9LWR1</accession>
<protein>
    <submittedName>
        <fullName evidence="2">Uncharacterized protein</fullName>
    </submittedName>
</protein>
<feature type="region of interest" description="Disordered" evidence="1">
    <location>
        <begin position="1"/>
        <end position="58"/>
    </location>
</feature>
<proteinExistence type="predicted"/>
<evidence type="ECO:0000256" key="1">
    <source>
        <dbReference type="SAM" id="MobiDB-lite"/>
    </source>
</evidence>
<dbReference type="OrthoDB" id="3562345at2759"/>